<protein>
    <recommendedName>
        <fullName evidence="1">Endonuclease/exonuclease/phosphatase domain-containing protein</fullName>
    </recommendedName>
</protein>
<evidence type="ECO:0000313" key="3">
    <source>
        <dbReference type="Proteomes" id="UP001054945"/>
    </source>
</evidence>
<dbReference type="Gene3D" id="3.60.10.10">
    <property type="entry name" value="Endonuclease/exonuclease/phosphatase"/>
    <property type="match status" value="1"/>
</dbReference>
<evidence type="ECO:0000313" key="2">
    <source>
        <dbReference type="EMBL" id="GIY75479.1"/>
    </source>
</evidence>
<sequence>MDITMNKCKHCLTNINSDILLLSETWTISRDTFELNGFDHHHLDLSLRRPRGVSIYIKHHLKLLVESVEMSSNQDLGIHVLVANFKTEVCVAVLYAKPGSSDDDIIDAIDESLDSKNRDNKTILAGDFNIDMGTESG</sequence>
<organism evidence="2 3">
    <name type="scientific">Caerostris extrusa</name>
    <name type="common">Bark spider</name>
    <name type="synonym">Caerostris bankana</name>
    <dbReference type="NCBI Taxonomy" id="172846"/>
    <lineage>
        <taxon>Eukaryota</taxon>
        <taxon>Metazoa</taxon>
        <taxon>Ecdysozoa</taxon>
        <taxon>Arthropoda</taxon>
        <taxon>Chelicerata</taxon>
        <taxon>Arachnida</taxon>
        <taxon>Araneae</taxon>
        <taxon>Araneomorphae</taxon>
        <taxon>Entelegynae</taxon>
        <taxon>Araneoidea</taxon>
        <taxon>Araneidae</taxon>
        <taxon>Caerostris</taxon>
    </lineage>
</organism>
<evidence type="ECO:0000259" key="1">
    <source>
        <dbReference type="Pfam" id="PF03372"/>
    </source>
</evidence>
<gene>
    <name evidence="2" type="primary">AVEN_257674_1</name>
    <name evidence="2" type="ORF">CEXT_26901</name>
</gene>
<comment type="caution">
    <text evidence="2">The sequence shown here is derived from an EMBL/GenBank/DDBJ whole genome shotgun (WGS) entry which is preliminary data.</text>
</comment>
<dbReference type="Proteomes" id="UP001054945">
    <property type="component" value="Unassembled WGS sequence"/>
</dbReference>
<keyword evidence="3" id="KW-1185">Reference proteome</keyword>
<dbReference type="EMBL" id="BPLR01015346">
    <property type="protein sequence ID" value="GIY75479.1"/>
    <property type="molecule type" value="Genomic_DNA"/>
</dbReference>
<dbReference type="GO" id="GO:0003824">
    <property type="term" value="F:catalytic activity"/>
    <property type="evidence" value="ECO:0007669"/>
    <property type="project" value="InterPro"/>
</dbReference>
<dbReference type="AlphaFoldDB" id="A0AAV4W0P4"/>
<dbReference type="InterPro" id="IPR005135">
    <property type="entry name" value="Endo/exonuclease/phosphatase"/>
</dbReference>
<name>A0AAV4W0P4_CAEEX</name>
<dbReference type="Pfam" id="PF03372">
    <property type="entry name" value="Exo_endo_phos"/>
    <property type="match status" value="1"/>
</dbReference>
<feature type="domain" description="Endonuclease/exonuclease/phosphatase" evidence="1">
    <location>
        <begin position="12"/>
        <end position="132"/>
    </location>
</feature>
<accession>A0AAV4W0P4</accession>
<reference evidence="2 3" key="1">
    <citation type="submission" date="2021-06" db="EMBL/GenBank/DDBJ databases">
        <title>Caerostris extrusa draft genome.</title>
        <authorList>
            <person name="Kono N."/>
            <person name="Arakawa K."/>
        </authorList>
    </citation>
    <scope>NUCLEOTIDE SEQUENCE [LARGE SCALE GENOMIC DNA]</scope>
</reference>
<dbReference type="SUPFAM" id="SSF56219">
    <property type="entry name" value="DNase I-like"/>
    <property type="match status" value="1"/>
</dbReference>
<proteinExistence type="predicted"/>
<dbReference type="InterPro" id="IPR036691">
    <property type="entry name" value="Endo/exonu/phosph_ase_sf"/>
</dbReference>